<name>A0ACD3SK06_9BURK</name>
<dbReference type="EMBL" id="AKCV02000026">
    <property type="protein sequence ID" value="TMS56532.1"/>
    <property type="molecule type" value="Genomic_DNA"/>
</dbReference>
<keyword evidence="2" id="KW-1185">Reference proteome</keyword>
<evidence type="ECO:0000313" key="2">
    <source>
        <dbReference type="Proteomes" id="UP000004277"/>
    </source>
</evidence>
<proteinExistence type="predicted"/>
<keyword evidence="1" id="KW-0808">Transferase</keyword>
<keyword evidence="1" id="KW-0418">Kinase</keyword>
<sequence length="214" mass="24193">MALDHLRRIVVEGPIAVGKTSLAQRLAPHLHARLMLEQPEANPFLERFYRDPGRYALPVQLAFLAQRRLQMQQWQAGVQGGERLVGDFLFQKDRLFANLTLPEDEAALYHAMADAAPVAPQRVDLVIGLQAKPADLLARLAKRGHAYEASVDIAYLERVCDAYGELFHRYDEAPLLLVESTHFNPVERDADFQLLLARIEAMRGRREFLNLAAS</sequence>
<evidence type="ECO:0000313" key="1">
    <source>
        <dbReference type="EMBL" id="TMS56532.1"/>
    </source>
</evidence>
<gene>
    <name evidence="1" type="ORF">MW7_015695</name>
</gene>
<reference evidence="1" key="1">
    <citation type="submission" date="2019-05" db="EMBL/GenBank/DDBJ databases">
        <title>Revised genome assembly of Burkholderiaceae (previously Ralstonia) sp. PBA.</title>
        <authorList>
            <person name="Gan H.M."/>
        </authorList>
    </citation>
    <scope>NUCLEOTIDE SEQUENCE</scope>
    <source>
        <strain evidence="1">PBA</strain>
    </source>
</reference>
<accession>A0ACD3SK06</accession>
<organism evidence="1 2">
    <name type="scientific">Imbroritus primus</name>
    <dbReference type="NCBI Taxonomy" id="3058603"/>
    <lineage>
        <taxon>Bacteria</taxon>
        <taxon>Pseudomonadati</taxon>
        <taxon>Pseudomonadota</taxon>
        <taxon>Betaproteobacteria</taxon>
        <taxon>Burkholderiales</taxon>
        <taxon>Burkholderiaceae</taxon>
        <taxon>Imbroritus</taxon>
    </lineage>
</organism>
<protein>
    <submittedName>
        <fullName evidence="1">Deoxynucleoside kinase</fullName>
    </submittedName>
</protein>
<dbReference type="Proteomes" id="UP000004277">
    <property type="component" value="Unassembled WGS sequence"/>
</dbReference>
<comment type="caution">
    <text evidence="1">The sequence shown here is derived from an EMBL/GenBank/DDBJ whole genome shotgun (WGS) entry which is preliminary data.</text>
</comment>